<dbReference type="InterPro" id="IPR005957">
    <property type="entry name" value="Tyrosine_aminoTrfase"/>
</dbReference>
<dbReference type="InterPro" id="IPR015422">
    <property type="entry name" value="PyrdxlP-dep_Trfase_small"/>
</dbReference>
<dbReference type="InterPro" id="IPR004838">
    <property type="entry name" value="NHTrfase_class1_PyrdxlP-BS"/>
</dbReference>
<dbReference type="GO" id="GO:0006572">
    <property type="term" value="P:L-tyrosine catabolic process"/>
    <property type="evidence" value="ECO:0007669"/>
    <property type="project" value="UniProtKB-KW"/>
</dbReference>
<keyword evidence="9" id="KW-0828">Tyrosine catabolism</keyword>
<reference evidence="16" key="1">
    <citation type="submission" date="2023-07" db="EMBL/GenBank/DDBJ databases">
        <title>Chromosome-level genome assembly of Artemia franciscana.</title>
        <authorList>
            <person name="Jo E."/>
        </authorList>
    </citation>
    <scope>NUCLEOTIDE SEQUENCE</scope>
    <source>
        <tissue evidence="16">Whole body</tissue>
    </source>
</reference>
<dbReference type="NCBIfam" id="TIGR01265">
    <property type="entry name" value="tyr_nico_aTase"/>
    <property type="match status" value="1"/>
</dbReference>
<dbReference type="Pfam" id="PF00155">
    <property type="entry name" value="Aminotran_1_2"/>
    <property type="match status" value="1"/>
</dbReference>
<evidence type="ECO:0000256" key="5">
    <source>
        <dbReference type="ARBA" id="ARBA00012749"/>
    </source>
</evidence>
<evidence type="ECO:0000256" key="10">
    <source>
        <dbReference type="ARBA" id="ARBA00022898"/>
    </source>
</evidence>
<evidence type="ECO:0000256" key="9">
    <source>
        <dbReference type="ARBA" id="ARBA00022878"/>
    </source>
</evidence>
<dbReference type="PROSITE" id="PS00105">
    <property type="entry name" value="AA_TRANSFER_CLASS_1"/>
    <property type="match status" value="1"/>
</dbReference>
<feature type="domain" description="Aminotransferase class I/classII large" evidence="15">
    <location>
        <begin position="55"/>
        <end position="418"/>
    </location>
</feature>
<evidence type="ECO:0000256" key="4">
    <source>
        <dbReference type="ARBA" id="ARBA00011738"/>
    </source>
</evidence>
<comment type="caution">
    <text evidence="16">The sequence shown here is derived from an EMBL/GenBank/DDBJ whole genome shotgun (WGS) entry which is preliminary data.</text>
</comment>
<dbReference type="PIRSF" id="PIRSF000517">
    <property type="entry name" value="Tyr_transaminase"/>
    <property type="match status" value="1"/>
</dbReference>
<dbReference type="Proteomes" id="UP001187531">
    <property type="component" value="Unassembled WGS sequence"/>
</dbReference>
<dbReference type="FunFam" id="3.40.640.10:FF:000048">
    <property type="entry name" value="tyrosine aminotransferase"/>
    <property type="match status" value="1"/>
</dbReference>
<keyword evidence="11" id="KW-0585">Phenylalanine catabolism</keyword>
<comment type="function">
    <text evidence="13">Transaminase involved in tyrosine breakdown. Converts tyrosine to p-hydroxyphenylpyruvate.</text>
</comment>
<dbReference type="InterPro" id="IPR015424">
    <property type="entry name" value="PyrdxlP-dep_Trfase"/>
</dbReference>
<evidence type="ECO:0000256" key="8">
    <source>
        <dbReference type="ARBA" id="ARBA00022679"/>
    </source>
</evidence>
<comment type="catalytic activity">
    <reaction evidence="12 13">
        <text>L-tyrosine + 2-oxoglutarate = 3-(4-hydroxyphenyl)pyruvate + L-glutamate</text>
        <dbReference type="Rhea" id="RHEA:15093"/>
        <dbReference type="ChEBI" id="CHEBI:16810"/>
        <dbReference type="ChEBI" id="CHEBI:29985"/>
        <dbReference type="ChEBI" id="CHEBI:36242"/>
        <dbReference type="ChEBI" id="CHEBI:58315"/>
        <dbReference type="EC" id="2.6.1.5"/>
    </reaction>
</comment>
<keyword evidence="7" id="KW-0032">Aminotransferase</keyword>
<evidence type="ECO:0000259" key="15">
    <source>
        <dbReference type="Pfam" id="PF00155"/>
    </source>
</evidence>
<dbReference type="NCBIfam" id="TIGR01264">
    <property type="entry name" value="tyr_amTase_E"/>
    <property type="match status" value="1"/>
</dbReference>
<evidence type="ECO:0000256" key="6">
    <source>
        <dbReference type="ARBA" id="ARBA00015959"/>
    </source>
</evidence>
<name>A0AA88KXY8_ARTSF</name>
<evidence type="ECO:0000256" key="12">
    <source>
        <dbReference type="ARBA" id="ARBA00047798"/>
    </source>
</evidence>
<keyword evidence="10 13" id="KW-0663">Pyridoxal phosphate</keyword>
<dbReference type="InterPro" id="IPR005958">
    <property type="entry name" value="TyrNic_aminoTrfase"/>
</dbReference>
<dbReference type="GO" id="GO:0030170">
    <property type="term" value="F:pyridoxal phosphate binding"/>
    <property type="evidence" value="ECO:0007669"/>
    <property type="project" value="InterPro"/>
</dbReference>
<dbReference type="CDD" id="cd00609">
    <property type="entry name" value="AAT_like"/>
    <property type="match status" value="1"/>
</dbReference>
<proteinExistence type="inferred from homology"/>
<protein>
    <recommendedName>
        <fullName evidence="6 13">Tyrosine aminotransferase</fullName>
        <shortName evidence="13">TAT</shortName>
        <ecNumber evidence="5 13">2.6.1.5</ecNumber>
    </recommendedName>
</protein>
<dbReference type="GO" id="GO:0004838">
    <property type="term" value="F:L-tyrosine-2-oxoglutarate transaminase activity"/>
    <property type="evidence" value="ECO:0007669"/>
    <property type="project" value="UniProtKB-UniRule"/>
</dbReference>
<comment type="pathway">
    <text evidence="2 13">Amino-acid degradation; L-phenylalanine degradation; acetoacetate and fumarate from L-phenylalanine: step 2/6.</text>
</comment>
<evidence type="ECO:0000313" key="16">
    <source>
        <dbReference type="EMBL" id="KAK2708732.1"/>
    </source>
</evidence>
<evidence type="ECO:0000256" key="2">
    <source>
        <dbReference type="ARBA" id="ARBA00005203"/>
    </source>
</evidence>
<keyword evidence="17" id="KW-1185">Reference proteome</keyword>
<organism evidence="16 17">
    <name type="scientific">Artemia franciscana</name>
    <name type="common">Brine shrimp</name>
    <name type="synonym">Artemia sanfranciscana</name>
    <dbReference type="NCBI Taxonomy" id="6661"/>
    <lineage>
        <taxon>Eukaryota</taxon>
        <taxon>Metazoa</taxon>
        <taxon>Ecdysozoa</taxon>
        <taxon>Arthropoda</taxon>
        <taxon>Crustacea</taxon>
        <taxon>Branchiopoda</taxon>
        <taxon>Anostraca</taxon>
        <taxon>Artemiidae</taxon>
        <taxon>Artemia</taxon>
    </lineage>
</organism>
<accession>A0AA88KXY8</accession>
<comment type="similarity">
    <text evidence="3 13">Belongs to the class-I pyridoxal-phosphate-dependent aminotransferase family.</text>
</comment>
<dbReference type="InterPro" id="IPR015421">
    <property type="entry name" value="PyrdxlP-dep_Trfase_major"/>
</dbReference>
<dbReference type="EC" id="2.6.1.5" evidence="5 13"/>
<evidence type="ECO:0000256" key="14">
    <source>
        <dbReference type="PIRSR" id="PIRSR000517-1"/>
    </source>
</evidence>
<keyword evidence="8" id="KW-0808">Transferase</keyword>
<evidence type="ECO:0000256" key="13">
    <source>
        <dbReference type="PIRNR" id="PIRNR000517"/>
    </source>
</evidence>
<dbReference type="EMBL" id="JAVRJZ010000018">
    <property type="protein sequence ID" value="KAK2708732.1"/>
    <property type="molecule type" value="Genomic_DNA"/>
</dbReference>
<comment type="subunit">
    <text evidence="4 13">Homodimer.</text>
</comment>
<sequence length="469" mass="52352">MIAREDKMNEVVPKSKVIRRTRTTWNVSPSFMAKNTFNPIRSIIETMNLSPNPDKKMIALSIGDPTVFGNLRPAETIIQAVIDAVSSGKYNGYTMSTGYEEAREAVAKYSSTPTAPVSAQDVILCSGCSCALDICISVLANPGQNVLVPRPGFGLYKTLAEGLGIKTKPYRLQPENNWEIDLIDLELAIDEQTAAIIVNNPSNPCGSVFSKTHLERILQLAEKHCIPIIADEIYEHFVFPGQTYYPLASLSEKVPILSCSGLTKRFLVPGWRMGWIVINDRQNIFTPEIRKGLQTLSQRIIGSSTIIQGALPAILANTPQSFYDDTINQVKENAEVSYSILSTVPGLCPVMPSGAMYMMVGVDMHKFPKFQTDLDLVEALVTEQSVFCLPGKCFDFPNYFRIVLTVPGELMKEACFRIREFCLLHHRNNQVKLQIDTSIHSLNYKKDISAIISEKNTDFCDNYYEELEP</sequence>
<evidence type="ECO:0000256" key="11">
    <source>
        <dbReference type="ARBA" id="ARBA00023232"/>
    </source>
</evidence>
<dbReference type="PANTHER" id="PTHR45744:SF2">
    <property type="entry name" value="TYROSINE AMINOTRANSFERASE"/>
    <property type="match status" value="1"/>
</dbReference>
<evidence type="ECO:0000256" key="7">
    <source>
        <dbReference type="ARBA" id="ARBA00022576"/>
    </source>
</evidence>
<evidence type="ECO:0000313" key="17">
    <source>
        <dbReference type="Proteomes" id="UP001187531"/>
    </source>
</evidence>
<evidence type="ECO:0000256" key="1">
    <source>
        <dbReference type="ARBA" id="ARBA00001933"/>
    </source>
</evidence>
<dbReference type="PANTHER" id="PTHR45744">
    <property type="entry name" value="TYROSINE AMINOTRANSFERASE"/>
    <property type="match status" value="1"/>
</dbReference>
<dbReference type="SUPFAM" id="SSF53383">
    <property type="entry name" value="PLP-dependent transferases"/>
    <property type="match status" value="1"/>
</dbReference>
<dbReference type="GO" id="GO:0006559">
    <property type="term" value="P:L-phenylalanine catabolic process"/>
    <property type="evidence" value="ECO:0007669"/>
    <property type="project" value="UniProtKB-UniRule"/>
</dbReference>
<evidence type="ECO:0000256" key="3">
    <source>
        <dbReference type="ARBA" id="ARBA00007441"/>
    </source>
</evidence>
<dbReference type="Gene3D" id="3.90.1150.10">
    <property type="entry name" value="Aspartate Aminotransferase, domain 1"/>
    <property type="match status" value="1"/>
</dbReference>
<dbReference type="Gene3D" id="3.40.640.10">
    <property type="entry name" value="Type I PLP-dependent aspartate aminotransferase-like (Major domain)"/>
    <property type="match status" value="1"/>
</dbReference>
<feature type="modified residue" description="N6-(pyridoxal phosphate)lysine" evidence="14">
    <location>
        <position position="264"/>
    </location>
</feature>
<comment type="cofactor">
    <cofactor evidence="1 13 14">
        <name>pyridoxal 5'-phosphate</name>
        <dbReference type="ChEBI" id="CHEBI:597326"/>
    </cofactor>
</comment>
<gene>
    <name evidence="16" type="ORF">QYM36_014361</name>
</gene>
<dbReference type="AlphaFoldDB" id="A0AA88KXY8"/>
<dbReference type="InterPro" id="IPR004839">
    <property type="entry name" value="Aminotransferase_I/II_large"/>
</dbReference>